<proteinExistence type="predicted"/>
<organism evidence="2 3">
    <name type="scientific">Talaromyces islandicus</name>
    <name type="common">Penicillium islandicum</name>
    <dbReference type="NCBI Taxonomy" id="28573"/>
    <lineage>
        <taxon>Eukaryota</taxon>
        <taxon>Fungi</taxon>
        <taxon>Dikarya</taxon>
        <taxon>Ascomycota</taxon>
        <taxon>Pezizomycotina</taxon>
        <taxon>Eurotiomycetes</taxon>
        <taxon>Eurotiomycetidae</taxon>
        <taxon>Eurotiales</taxon>
        <taxon>Trichocomaceae</taxon>
        <taxon>Talaromyces</taxon>
        <taxon>Talaromyces sect. Islandici</taxon>
    </lineage>
</organism>
<accession>A0A0U1MBA6</accession>
<dbReference type="Proteomes" id="UP000054383">
    <property type="component" value="Unassembled WGS sequence"/>
</dbReference>
<evidence type="ECO:0000313" key="2">
    <source>
        <dbReference type="EMBL" id="CRG92893.1"/>
    </source>
</evidence>
<feature type="region of interest" description="Disordered" evidence="1">
    <location>
        <begin position="400"/>
        <end position="429"/>
    </location>
</feature>
<evidence type="ECO:0000256" key="1">
    <source>
        <dbReference type="SAM" id="MobiDB-lite"/>
    </source>
</evidence>
<dbReference type="InterPro" id="IPR022198">
    <property type="entry name" value="DUF3723"/>
</dbReference>
<dbReference type="OrthoDB" id="4227485at2759"/>
<evidence type="ECO:0000313" key="3">
    <source>
        <dbReference type="Proteomes" id="UP000054383"/>
    </source>
</evidence>
<dbReference type="OMA" id="ERIMSTQ"/>
<protein>
    <submittedName>
        <fullName evidence="2">Pc21g00220</fullName>
    </submittedName>
</protein>
<reference evidence="2 3" key="1">
    <citation type="submission" date="2015-04" db="EMBL/GenBank/DDBJ databases">
        <authorList>
            <person name="Syromyatnikov M.Y."/>
            <person name="Popov V.N."/>
        </authorList>
    </citation>
    <scope>NUCLEOTIDE SEQUENCE [LARGE SCALE GENOMIC DNA]</scope>
    <source>
        <strain evidence="2">WF-38-12</strain>
    </source>
</reference>
<keyword evidence="3" id="KW-1185">Reference proteome</keyword>
<sequence length="758" mass="84877">MKPADQSQVDQWDRSLSICSRTRFLATARVRLDCLVVADHVEQRMDDGRALSRWNNIIKAQGCLRLAKDYYVKVLVDAVDWNHRLALRSDGDQLPELVVPIDYQLIAQNHRHLLQAAQATLQGTARWWVVEIYLQDDTGRDDALVRTFRECQLNEGLESDGVIYRRIRFYQGRLGGGKDENAERDAWAALLHKPRSRKKYYLERFLRNERLPPAVDHLMAAPGLAAGMKIGRLNELISLRCDERALCALEHIRHTWVNRVLGDEPLLSLVDQRSVQALESLVPAVSESDRTSVCHHMDNMTLFPALTDPEVRQRVRDRLQTIEYPIPTLHTFFQDLRYLRVAKNAMALLYPRQKRGDRATVDEKMAACFERDTADPTTMRGGLWELWRFSLQYGFEMATSHSRRQRPLPDQGSQRNAGPVQSSTAGPVPSAGTLRCHFANLAERMGFRSTHLTALRTREKPSATVLPVPSRPDTASDDEPIKRRCGLPYEYSAASDRWALSAEVLHQPLLTSTVGTAFLRRSFVHAFFWDLRPSIDSPCHHVETPPANVANHDTDDSPREPIAAAIPATTPAAIPINGASGSPRSRMTREDHVDDDVGGSSHDRAPVSLFRVGVQSILQADDQKTSSHGFPLEVYDQDGHHPRQIIQLPADRHGLERKLGDLQQQGLVFSIAPSRGIDLSQCYDAMTSGIPVRAGPSSQVGGPYEELPRSPAPSANKRKDAPSSGLPSLKRHGTSRPGSSSFVPSVVNFISRLRVETD</sequence>
<dbReference type="Pfam" id="PF12520">
    <property type="entry name" value="DUF3723"/>
    <property type="match status" value="1"/>
</dbReference>
<gene>
    <name evidence="2" type="ORF">PISL3812_09968</name>
</gene>
<dbReference type="STRING" id="28573.A0A0U1MBA6"/>
<name>A0A0U1MBA6_TALIS</name>
<feature type="region of interest" description="Disordered" evidence="1">
    <location>
        <begin position="693"/>
        <end position="743"/>
    </location>
</feature>
<feature type="compositionally biased region" description="Polar residues" evidence="1">
    <location>
        <begin position="411"/>
        <end position="425"/>
    </location>
</feature>
<dbReference type="AlphaFoldDB" id="A0A0U1MBA6"/>
<dbReference type="EMBL" id="CVMT01000026">
    <property type="protein sequence ID" value="CRG92893.1"/>
    <property type="molecule type" value="Genomic_DNA"/>
</dbReference>
<feature type="region of interest" description="Disordered" evidence="1">
    <location>
        <begin position="456"/>
        <end position="481"/>
    </location>
</feature>
<feature type="region of interest" description="Disordered" evidence="1">
    <location>
        <begin position="572"/>
        <end position="604"/>
    </location>
</feature>